<feature type="chain" id="PRO_5045036096" evidence="1">
    <location>
        <begin position="26"/>
        <end position="62"/>
    </location>
</feature>
<sequence>MPSRPAALICALALLGTGAPTSAHAADQDTGSTLTSVARYVVRADGKPVKVTIRQVTNPGWP</sequence>
<comment type="caution">
    <text evidence="2">The sequence shown here is derived from an EMBL/GenBank/DDBJ whole genome shotgun (WGS) entry which is preliminary data.</text>
</comment>
<dbReference type="EMBL" id="BAAAPO010000006">
    <property type="protein sequence ID" value="GAA1780817.1"/>
    <property type="molecule type" value="Genomic_DNA"/>
</dbReference>
<name>A0ABN2L9W2_9MICO</name>
<gene>
    <name evidence="2" type="ORF">GCM10009811_02670</name>
</gene>
<organism evidence="2 3">
    <name type="scientific">Nostocoides veronense</name>
    <dbReference type="NCBI Taxonomy" id="330836"/>
    <lineage>
        <taxon>Bacteria</taxon>
        <taxon>Bacillati</taxon>
        <taxon>Actinomycetota</taxon>
        <taxon>Actinomycetes</taxon>
        <taxon>Micrococcales</taxon>
        <taxon>Intrasporangiaceae</taxon>
        <taxon>Nostocoides</taxon>
    </lineage>
</organism>
<proteinExistence type="predicted"/>
<protein>
    <submittedName>
        <fullName evidence="2">Uncharacterized protein</fullName>
    </submittedName>
</protein>
<accession>A0ABN2L9W2</accession>
<dbReference type="RefSeq" id="WP_344080150.1">
    <property type="nucleotide sequence ID" value="NZ_BAAAPO010000006.1"/>
</dbReference>
<keyword evidence="3" id="KW-1185">Reference proteome</keyword>
<keyword evidence="1" id="KW-0732">Signal</keyword>
<reference evidence="2 3" key="1">
    <citation type="journal article" date="2019" name="Int. J. Syst. Evol. Microbiol.">
        <title>The Global Catalogue of Microorganisms (GCM) 10K type strain sequencing project: providing services to taxonomists for standard genome sequencing and annotation.</title>
        <authorList>
            <consortium name="The Broad Institute Genomics Platform"/>
            <consortium name="The Broad Institute Genome Sequencing Center for Infectious Disease"/>
            <person name="Wu L."/>
            <person name="Ma J."/>
        </authorList>
    </citation>
    <scope>NUCLEOTIDE SEQUENCE [LARGE SCALE GENOMIC DNA]</scope>
    <source>
        <strain evidence="2 3">JCM 15592</strain>
    </source>
</reference>
<feature type="signal peptide" evidence="1">
    <location>
        <begin position="1"/>
        <end position="25"/>
    </location>
</feature>
<evidence type="ECO:0000313" key="3">
    <source>
        <dbReference type="Proteomes" id="UP001499938"/>
    </source>
</evidence>
<evidence type="ECO:0000313" key="2">
    <source>
        <dbReference type="EMBL" id="GAA1780817.1"/>
    </source>
</evidence>
<evidence type="ECO:0000256" key="1">
    <source>
        <dbReference type="SAM" id="SignalP"/>
    </source>
</evidence>
<dbReference type="Proteomes" id="UP001499938">
    <property type="component" value="Unassembled WGS sequence"/>
</dbReference>